<dbReference type="Gene3D" id="3.40.1690.10">
    <property type="entry name" value="secretion proteins EscU"/>
    <property type="match status" value="1"/>
</dbReference>
<dbReference type="Proteomes" id="UP000010880">
    <property type="component" value="Chromosome"/>
</dbReference>
<sequence length="88" mass="9846">MENKDTKEAIALKYNITQDNAPKVIAKGTGNLAQEIIKTAQENDISIKEDDDLVKVLLQLKLGAEIPEELYEVVAEILSFVFEIEDLN</sequence>
<dbReference type="InterPro" id="IPR006135">
    <property type="entry name" value="T3SS_substrate_exporter"/>
</dbReference>
<evidence type="ECO:0000313" key="1">
    <source>
        <dbReference type="EMBL" id="AGB40864.1"/>
    </source>
</evidence>
<dbReference type="OrthoDB" id="9810419at2"/>
<keyword evidence="1" id="KW-0966">Cell projection</keyword>
<dbReference type="GO" id="GO:0009306">
    <property type="term" value="P:protein secretion"/>
    <property type="evidence" value="ECO:0007669"/>
    <property type="project" value="InterPro"/>
</dbReference>
<dbReference type="eggNOG" id="COG2257">
    <property type="taxonomic scope" value="Bacteria"/>
</dbReference>
<proteinExistence type="predicted"/>
<gene>
    <name evidence="1" type="ordered locus">Halha_0898</name>
</gene>
<dbReference type="HOGENOM" id="CLU_041013_4_2_9"/>
<dbReference type="PATRIC" id="fig|748449.3.peg.856"/>
<dbReference type="STRING" id="748449.Halha_0898"/>
<keyword evidence="1" id="KW-0282">Flagellum</keyword>
<keyword evidence="2" id="KW-1185">Reference proteome</keyword>
<dbReference type="PANTHER" id="PTHR30531:SF12">
    <property type="entry name" value="FLAGELLAR BIOSYNTHETIC PROTEIN FLHB"/>
    <property type="match status" value="1"/>
</dbReference>
<dbReference type="PANTHER" id="PTHR30531">
    <property type="entry name" value="FLAGELLAR BIOSYNTHETIC PROTEIN FLHB"/>
    <property type="match status" value="1"/>
</dbReference>
<organism evidence="1 2">
    <name type="scientific">Halobacteroides halobius (strain ATCC 35273 / DSM 5150 / MD-1)</name>
    <dbReference type="NCBI Taxonomy" id="748449"/>
    <lineage>
        <taxon>Bacteria</taxon>
        <taxon>Bacillati</taxon>
        <taxon>Bacillota</taxon>
        <taxon>Clostridia</taxon>
        <taxon>Halanaerobiales</taxon>
        <taxon>Halobacteroidaceae</taxon>
        <taxon>Halobacteroides</taxon>
    </lineage>
</organism>
<dbReference type="EMBL" id="CP003359">
    <property type="protein sequence ID" value="AGB40864.1"/>
    <property type="molecule type" value="Genomic_DNA"/>
</dbReference>
<reference evidence="2" key="1">
    <citation type="submission" date="2012-02" db="EMBL/GenBank/DDBJ databases">
        <title>The complete genome of Halobacteroides halobius DSM 5150.</title>
        <authorList>
            <person name="Lucas S."/>
            <person name="Copeland A."/>
            <person name="Lapidus A."/>
            <person name="Glavina del Rio T."/>
            <person name="Dalin E."/>
            <person name="Tice H."/>
            <person name="Bruce D."/>
            <person name="Goodwin L."/>
            <person name="Pitluck S."/>
            <person name="Peters L."/>
            <person name="Mikhailova N."/>
            <person name="Gu W."/>
            <person name="Kyrpides N."/>
            <person name="Mavromatis K."/>
            <person name="Ivanova N."/>
            <person name="Brettin T."/>
            <person name="Detter J.C."/>
            <person name="Han C."/>
            <person name="Larimer F."/>
            <person name="Land M."/>
            <person name="Hauser L."/>
            <person name="Markowitz V."/>
            <person name="Cheng J.-F."/>
            <person name="Hugenholtz P."/>
            <person name="Woyke T."/>
            <person name="Wu D."/>
            <person name="Tindall B."/>
            <person name="Pomrenke H."/>
            <person name="Brambilla E."/>
            <person name="Klenk H.-P."/>
            <person name="Eisen J.A."/>
        </authorList>
    </citation>
    <scope>NUCLEOTIDE SEQUENCE [LARGE SCALE GENOMIC DNA]</scope>
    <source>
        <strain evidence="2">ATCC 35273 / DSM 5150 / MD-1</strain>
    </source>
</reference>
<name>L0K942_HALHC</name>
<protein>
    <submittedName>
        <fullName evidence="1">Uncharacterized protein, cytoplasmic domain of flagellar protein FhlB like protein</fullName>
    </submittedName>
</protein>
<dbReference type="SUPFAM" id="SSF160544">
    <property type="entry name" value="EscU C-terminal domain-like"/>
    <property type="match status" value="1"/>
</dbReference>
<dbReference type="KEGG" id="hhl:Halha_0898"/>
<evidence type="ECO:0000313" key="2">
    <source>
        <dbReference type="Proteomes" id="UP000010880"/>
    </source>
</evidence>
<dbReference type="Pfam" id="PF01312">
    <property type="entry name" value="Bac_export_2"/>
    <property type="match status" value="1"/>
</dbReference>
<keyword evidence="1" id="KW-0969">Cilium</keyword>
<dbReference type="InterPro" id="IPR029025">
    <property type="entry name" value="T3SS_substrate_exporter_C"/>
</dbReference>
<accession>L0K942</accession>
<dbReference type="RefSeq" id="WP_015326589.1">
    <property type="nucleotide sequence ID" value="NC_019978.1"/>
</dbReference>
<dbReference type="AlphaFoldDB" id="L0K942"/>
<dbReference type="GO" id="GO:0005886">
    <property type="term" value="C:plasma membrane"/>
    <property type="evidence" value="ECO:0007669"/>
    <property type="project" value="TreeGrafter"/>
</dbReference>